<dbReference type="Gene3D" id="2.40.160.20">
    <property type="match status" value="1"/>
</dbReference>
<evidence type="ECO:0000256" key="3">
    <source>
        <dbReference type="ARBA" id="ARBA00022692"/>
    </source>
</evidence>
<evidence type="ECO:0000313" key="8">
    <source>
        <dbReference type="EMBL" id="UNM96034.1"/>
    </source>
</evidence>
<feature type="chain" id="PRO_5047272218" evidence="6">
    <location>
        <begin position="22"/>
        <end position="226"/>
    </location>
</feature>
<dbReference type="PANTHER" id="PTHR35892:SF2">
    <property type="entry name" value="OUTER MEMBRANE PROTEIN PAGN"/>
    <property type="match status" value="1"/>
</dbReference>
<gene>
    <name evidence="8" type="ORF">MMG00_12670</name>
</gene>
<evidence type="ECO:0000256" key="6">
    <source>
        <dbReference type="SAM" id="SignalP"/>
    </source>
</evidence>
<evidence type="ECO:0000256" key="2">
    <source>
        <dbReference type="ARBA" id="ARBA00022452"/>
    </source>
</evidence>
<keyword evidence="5" id="KW-0472">Membrane</keyword>
<dbReference type="InterPro" id="IPR051723">
    <property type="entry name" value="Bact_OM_Invasion-Related"/>
</dbReference>
<feature type="signal peptide" evidence="6">
    <location>
        <begin position="1"/>
        <end position="21"/>
    </location>
</feature>
<dbReference type="EMBL" id="CP093379">
    <property type="protein sequence ID" value="UNM96034.1"/>
    <property type="molecule type" value="Genomic_DNA"/>
</dbReference>
<evidence type="ECO:0000313" key="9">
    <source>
        <dbReference type="Proteomes" id="UP000829542"/>
    </source>
</evidence>
<protein>
    <submittedName>
        <fullName evidence="8">Porin family protein</fullName>
    </submittedName>
</protein>
<keyword evidence="3" id="KW-0812">Transmembrane</keyword>
<dbReference type="Pfam" id="PF13505">
    <property type="entry name" value="OMP_b-brl"/>
    <property type="match status" value="1"/>
</dbReference>
<dbReference type="InterPro" id="IPR011250">
    <property type="entry name" value="OMP/PagP_B-barrel"/>
</dbReference>
<evidence type="ECO:0000256" key="5">
    <source>
        <dbReference type="ARBA" id="ARBA00023136"/>
    </source>
</evidence>
<organism evidence="8 9">
    <name type="scientific">Ignatzschineria rhizosphaerae</name>
    <dbReference type="NCBI Taxonomy" id="2923279"/>
    <lineage>
        <taxon>Bacteria</taxon>
        <taxon>Pseudomonadati</taxon>
        <taxon>Pseudomonadota</taxon>
        <taxon>Gammaproteobacteria</taxon>
        <taxon>Cardiobacteriales</taxon>
        <taxon>Ignatzschineriaceae</taxon>
        <taxon>Ignatzschineria</taxon>
    </lineage>
</organism>
<keyword evidence="9" id="KW-1185">Reference proteome</keyword>
<comment type="subcellular location">
    <subcellularLocation>
        <location evidence="1">Cell outer membrane</location>
        <topology evidence="1">Multi-pass membrane protein</topology>
    </subcellularLocation>
</comment>
<dbReference type="Proteomes" id="UP000829542">
    <property type="component" value="Chromosome"/>
</dbReference>
<accession>A0ABY3X2V0</accession>
<dbReference type="PANTHER" id="PTHR35892">
    <property type="entry name" value="OUTER MEMBRANE PROTEIN PAGN-RELATED"/>
    <property type="match status" value="1"/>
</dbReference>
<keyword evidence="4 6" id="KW-0732">Signal</keyword>
<keyword evidence="2" id="KW-1134">Transmembrane beta strand</keyword>
<reference evidence="8 9" key="1">
    <citation type="submission" date="2022-03" db="EMBL/GenBank/DDBJ databases">
        <title>Ignatzschineria rhizosphaerae HR5S32.</title>
        <authorList>
            <person name="Sun J.Q."/>
            <person name="Feng J.Y."/>
        </authorList>
    </citation>
    <scope>NUCLEOTIDE SEQUENCE [LARGE SCALE GENOMIC DNA]</scope>
    <source>
        <strain evidence="8 9">HR5S32</strain>
    </source>
</reference>
<proteinExistence type="predicted"/>
<dbReference type="SUPFAM" id="SSF56925">
    <property type="entry name" value="OMPA-like"/>
    <property type="match status" value="1"/>
</dbReference>
<evidence type="ECO:0000259" key="7">
    <source>
        <dbReference type="Pfam" id="PF13505"/>
    </source>
</evidence>
<feature type="domain" description="Outer membrane protein beta-barrel" evidence="7">
    <location>
        <begin position="7"/>
        <end position="226"/>
    </location>
</feature>
<sequence>MKKIALFTVLGIIFFNAQAFAESKEGYYVSGRAVYSDQKAKNMDTSARPGIGSFVKGTDSKKYGIGSVALGYQFSSDWRVEGEFTFPKENEFTSGSTAFPTSLNHHKIRTQRLMLNVYKDFYLTDEFGLYVNAGLGVAELKSKGWQGNEGRQYNSNSDRNIAYSLGVGATYRPIENVNIDFGYRYIDSGKTESGWNAFGNARGLQDEQMKAKIESQELYLGLRYVF</sequence>
<dbReference type="RefSeq" id="WP_242148920.1">
    <property type="nucleotide sequence ID" value="NZ_CP093379.1"/>
</dbReference>
<evidence type="ECO:0000256" key="1">
    <source>
        <dbReference type="ARBA" id="ARBA00004571"/>
    </source>
</evidence>
<dbReference type="InterPro" id="IPR027385">
    <property type="entry name" value="Beta-barrel_OMP"/>
</dbReference>
<evidence type="ECO:0000256" key="4">
    <source>
        <dbReference type="ARBA" id="ARBA00022729"/>
    </source>
</evidence>
<name>A0ABY3X2V0_9GAMM</name>